<evidence type="ECO:0000256" key="1">
    <source>
        <dbReference type="SAM" id="MobiDB-lite"/>
    </source>
</evidence>
<gene>
    <name evidence="2" type="primary">Acey_s0685.g1519</name>
    <name evidence="2" type="ORF">Y032_0685g1519</name>
</gene>
<sequence>MDRMQLERQQISTASERSHRWKKGAEMDARLRGINFSPADGPFLTVEFKEQCDVYPLGLALGVNENH</sequence>
<proteinExistence type="predicted"/>
<dbReference type="AlphaFoldDB" id="A0A016WGK4"/>
<keyword evidence="3" id="KW-1185">Reference proteome</keyword>
<reference evidence="3" key="1">
    <citation type="journal article" date="2015" name="Nat. Genet.">
        <title>The genome and transcriptome of the zoonotic hookworm Ancylostoma ceylanicum identify infection-specific gene families.</title>
        <authorList>
            <person name="Schwarz E.M."/>
            <person name="Hu Y."/>
            <person name="Antoshechkin I."/>
            <person name="Miller M.M."/>
            <person name="Sternberg P.W."/>
            <person name="Aroian R.V."/>
        </authorList>
    </citation>
    <scope>NUCLEOTIDE SEQUENCE</scope>
    <source>
        <strain evidence="3">HY135</strain>
    </source>
</reference>
<evidence type="ECO:0000313" key="3">
    <source>
        <dbReference type="Proteomes" id="UP000024635"/>
    </source>
</evidence>
<feature type="region of interest" description="Disordered" evidence="1">
    <location>
        <begin position="1"/>
        <end position="22"/>
    </location>
</feature>
<protein>
    <submittedName>
        <fullName evidence="2">Uncharacterized protein</fullName>
    </submittedName>
</protein>
<accession>A0A016WGK4</accession>
<dbReference type="Proteomes" id="UP000024635">
    <property type="component" value="Unassembled WGS sequence"/>
</dbReference>
<name>A0A016WGK4_9BILA</name>
<comment type="caution">
    <text evidence="2">The sequence shown here is derived from an EMBL/GenBank/DDBJ whole genome shotgun (WGS) entry which is preliminary data.</text>
</comment>
<evidence type="ECO:0000313" key="2">
    <source>
        <dbReference type="EMBL" id="EYC38944.1"/>
    </source>
</evidence>
<dbReference type="EMBL" id="JARK01000285">
    <property type="protein sequence ID" value="EYC38944.1"/>
    <property type="molecule type" value="Genomic_DNA"/>
</dbReference>
<organism evidence="2 3">
    <name type="scientific">Ancylostoma ceylanicum</name>
    <dbReference type="NCBI Taxonomy" id="53326"/>
    <lineage>
        <taxon>Eukaryota</taxon>
        <taxon>Metazoa</taxon>
        <taxon>Ecdysozoa</taxon>
        <taxon>Nematoda</taxon>
        <taxon>Chromadorea</taxon>
        <taxon>Rhabditida</taxon>
        <taxon>Rhabditina</taxon>
        <taxon>Rhabditomorpha</taxon>
        <taxon>Strongyloidea</taxon>
        <taxon>Ancylostomatidae</taxon>
        <taxon>Ancylostomatinae</taxon>
        <taxon>Ancylostoma</taxon>
    </lineage>
</organism>